<comment type="caution">
    <text evidence="7">The sequence shown here is derived from an EMBL/GenBank/DDBJ whole genome shotgun (WGS) entry which is preliminary data.</text>
</comment>
<evidence type="ECO:0000313" key="7">
    <source>
        <dbReference type="EMBL" id="KRX08155.1"/>
    </source>
</evidence>
<dbReference type="Pfam" id="PF08156">
    <property type="entry name" value="NOP5NT"/>
    <property type="match status" value="1"/>
</dbReference>
<dbReference type="Proteomes" id="UP000054937">
    <property type="component" value="Unassembled WGS sequence"/>
</dbReference>
<dbReference type="FunFam" id="1.10.246.90:FF:000005">
    <property type="entry name" value="Nucleolar protein 5, putative"/>
    <property type="match status" value="1"/>
</dbReference>
<dbReference type="GO" id="GO:0042254">
    <property type="term" value="P:ribosome biogenesis"/>
    <property type="evidence" value="ECO:0007669"/>
    <property type="project" value="UniProtKB-KW"/>
</dbReference>
<dbReference type="InterPro" id="IPR012974">
    <property type="entry name" value="NOP58/56_N"/>
</dbReference>
<dbReference type="PANTHER" id="PTHR10894">
    <property type="entry name" value="NUCLEOLAR PROTEIN 5 NUCLEOLAR PROTEIN NOP5 NOP58"/>
    <property type="match status" value="1"/>
</dbReference>
<dbReference type="InterPro" id="IPR045056">
    <property type="entry name" value="Nop56/Nop58"/>
</dbReference>
<dbReference type="Pfam" id="PF01798">
    <property type="entry name" value="Nop"/>
    <property type="match status" value="1"/>
</dbReference>
<feature type="region of interest" description="Disordered" evidence="5">
    <location>
        <begin position="446"/>
        <end position="477"/>
    </location>
</feature>
<proteinExistence type="inferred from homology"/>
<evidence type="ECO:0000313" key="8">
    <source>
        <dbReference type="Proteomes" id="UP000054937"/>
    </source>
</evidence>
<dbReference type="SMART" id="SM00931">
    <property type="entry name" value="NOSIC"/>
    <property type="match status" value="1"/>
</dbReference>
<evidence type="ECO:0000256" key="2">
    <source>
        <dbReference type="ARBA" id="ARBA00009211"/>
    </source>
</evidence>
<dbReference type="GO" id="GO:0032040">
    <property type="term" value="C:small-subunit processome"/>
    <property type="evidence" value="ECO:0007669"/>
    <property type="project" value="InterPro"/>
</dbReference>
<dbReference type="OrthoDB" id="6780543at2759"/>
<evidence type="ECO:0000256" key="1">
    <source>
        <dbReference type="ARBA" id="ARBA00004604"/>
    </source>
</evidence>
<dbReference type="FunCoup" id="A0A0V0R110">
    <property type="interactions" value="568"/>
</dbReference>
<keyword evidence="4" id="KW-0539">Nucleus</keyword>
<evidence type="ECO:0000259" key="6">
    <source>
        <dbReference type="PROSITE" id="PS51358"/>
    </source>
</evidence>
<dbReference type="PANTHER" id="PTHR10894:SF1">
    <property type="entry name" value="NUCLEOLAR PROTEIN 58"/>
    <property type="match status" value="1"/>
</dbReference>
<comment type="similarity">
    <text evidence="2">Belongs to the NOP5/NOP56 family.</text>
</comment>
<dbReference type="Gene3D" id="1.10.287.4070">
    <property type="match status" value="1"/>
</dbReference>
<dbReference type="GO" id="GO:0030515">
    <property type="term" value="F:snoRNA binding"/>
    <property type="evidence" value="ECO:0007669"/>
    <property type="project" value="InterPro"/>
</dbReference>
<dbReference type="InterPro" id="IPR036070">
    <property type="entry name" value="Nop_dom_sf"/>
</dbReference>
<evidence type="ECO:0000256" key="3">
    <source>
        <dbReference type="ARBA" id="ARBA00022517"/>
    </source>
</evidence>
<dbReference type="PROSITE" id="PS51358">
    <property type="entry name" value="NOP"/>
    <property type="match status" value="1"/>
</dbReference>
<evidence type="ECO:0000256" key="5">
    <source>
        <dbReference type="SAM" id="MobiDB-lite"/>
    </source>
</evidence>
<dbReference type="GO" id="GO:0031428">
    <property type="term" value="C:box C/D methylation guide snoRNP complex"/>
    <property type="evidence" value="ECO:0007669"/>
    <property type="project" value="InterPro"/>
</dbReference>
<dbReference type="SUPFAM" id="SSF89124">
    <property type="entry name" value="Nop domain"/>
    <property type="match status" value="1"/>
</dbReference>
<sequence length="477" mass="53929">MLLLLETSAGYALFRVASEKKLKKIEDIYTYLQDPENASKIIDLQAFSKFKDTTEALKSSVKLISGKMSKKLKKFLQKNVVSQEVQEKLLVQDKKLAKNIAEELEIECSTQELDLFRAVRAQMNTLIEGLTEAELKQMTLGLSHGLSRYKVAFTADKVDTMIVQAISLLDDLDKELNNYMMRLREWFGWHFPEMSKIITDNLIYAKCVLKIGNREKVSQCEFDGILPEDVEKEVRQAAEISMGTEINSIDEQYIQNLAEQVVGLSEYRESLSEYLKNRMHAVAPNMTQVLGELVGARLISHAGSLVNLAKFPASTVQILGAEKALFKAMKNKKNTPKYGLIYQASLVGQASTKLKGKISRTLAAKTALCIRCDALGENEEAEIGVESKVYLEKRLRYLEHQSGNTNFETKKQYTTSGNNNNTQNKEYNDAADIQIQSKNDFQSQFKKSNHTLNDGNKRKASGNSEFEVKKQKKVKKE</sequence>
<protein>
    <recommendedName>
        <fullName evidence="6">Nop domain-containing protein</fullName>
    </recommendedName>
</protein>
<keyword evidence="3" id="KW-0690">Ribosome biogenesis</keyword>
<comment type="subcellular location">
    <subcellularLocation>
        <location evidence="1">Nucleus</location>
        <location evidence="1">Nucleolus</location>
    </subcellularLocation>
</comment>
<name>A0A0V0R110_PSEPJ</name>
<gene>
    <name evidence="7" type="ORF">PPERSA_01700</name>
</gene>
<dbReference type="InterPro" id="IPR042239">
    <property type="entry name" value="Nop_C"/>
</dbReference>
<dbReference type="OMA" id="MGMRSNW"/>
<dbReference type="EMBL" id="LDAU01000073">
    <property type="protein sequence ID" value="KRX08155.1"/>
    <property type="molecule type" value="Genomic_DNA"/>
</dbReference>
<reference evidence="7 8" key="1">
    <citation type="journal article" date="2015" name="Sci. Rep.">
        <title>Genome of the facultative scuticociliatosis pathogen Pseudocohnilembus persalinus provides insight into its virulence through horizontal gene transfer.</title>
        <authorList>
            <person name="Xiong J."/>
            <person name="Wang G."/>
            <person name="Cheng J."/>
            <person name="Tian M."/>
            <person name="Pan X."/>
            <person name="Warren A."/>
            <person name="Jiang C."/>
            <person name="Yuan D."/>
            <person name="Miao W."/>
        </authorList>
    </citation>
    <scope>NUCLEOTIDE SEQUENCE [LARGE SCALE GENOMIC DNA]</scope>
    <source>
        <strain evidence="7">36N120E</strain>
    </source>
</reference>
<dbReference type="InterPro" id="IPR002687">
    <property type="entry name" value="Nop_dom"/>
</dbReference>
<dbReference type="InterPro" id="IPR012976">
    <property type="entry name" value="NOSIC"/>
</dbReference>
<dbReference type="InParanoid" id="A0A0V0R110"/>
<dbReference type="AlphaFoldDB" id="A0A0V0R110"/>
<dbReference type="FunFam" id="1.10.287.4070:FF:000001">
    <property type="entry name" value="Probable Nucleolar protein 58"/>
    <property type="match status" value="1"/>
</dbReference>
<organism evidence="7 8">
    <name type="scientific">Pseudocohnilembus persalinus</name>
    <name type="common">Ciliate</name>
    <dbReference type="NCBI Taxonomy" id="266149"/>
    <lineage>
        <taxon>Eukaryota</taxon>
        <taxon>Sar</taxon>
        <taxon>Alveolata</taxon>
        <taxon>Ciliophora</taxon>
        <taxon>Intramacronucleata</taxon>
        <taxon>Oligohymenophorea</taxon>
        <taxon>Scuticociliatia</taxon>
        <taxon>Philasterida</taxon>
        <taxon>Pseudocohnilembidae</taxon>
        <taxon>Pseudocohnilembus</taxon>
    </lineage>
</organism>
<evidence type="ECO:0000256" key="4">
    <source>
        <dbReference type="ARBA" id="ARBA00023242"/>
    </source>
</evidence>
<dbReference type="Gene3D" id="1.10.246.90">
    <property type="entry name" value="Nop domain"/>
    <property type="match status" value="1"/>
</dbReference>
<accession>A0A0V0R110</accession>
<feature type="domain" description="Nop" evidence="6">
    <location>
        <begin position="282"/>
        <end position="400"/>
    </location>
</feature>
<keyword evidence="8" id="KW-1185">Reference proteome</keyword>